<evidence type="ECO:0000259" key="2">
    <source>
        <dbReference type="SMART" id="SM00950"/>
    </source>
</evidence>
<dbReference type="EMBL" id="CP079216">
    <property type="protein sequence ID" value="QXT63753.1"/>
    <property type="molecule type" value="Genomic_DNA"/>
</dbReference>
<evidence type="ECO:0000256" key="1">
    <source>
        <dbReference type="SAM" id="MobiDB-lite"/>
    </source>
</evidence>
<evidence type="ECO:0000313" key="3">
    <source>
        <dbReference type="EMBL" id="QXT63753.1"/>
    </source>
</evidence>
<feature type="region of interest" description="Disordered" evidence="1">
    <location>
        <begin position="156"/>
        <end position="178"/>
    </location>
</feature>
<reference evidence="3 4" key="1">
    <citation type="submission" date="2021-07" db="EMBL/GenBank/DDBJ databases">
        <title>complete genome sequencing of Tessaracoccus sp.J1M15.</title>
        <authorList>
            <person name="Bae J.-W."/>
            <person name="Kim D.-y."/>
        </authorList>
    </citation>
    <scope>NUCLEOTIDE SEQUENCE [LARGE SCALE GENOMIC DNA]</scope>
    <source>
        <strain evidence="3 4">J1M15</strain>
    </source>
</reference>
<proteinExistence type="predicted"/>
<accession>A0ABX8SNJ2</accession>
<name>A0ABX8SNJ2_9ACTN</name>
<keyword evidence="4" id="KW-1185">Reference proteome</keyword>
<protein>
    <recommendedName>
        <fullName evidence="2">Piwi domain-containing protein</fullName>
    </recommendedName>
</protein>
<dbReference type="InterPro" id="IPR003165">
    <property type="entry name" value="Piwi"/>
</dbReference>
<dbReference type="Proteomes" id="UP000824504">
    <property type="component" value="Chromosome"/>
</dbReference>
<dbReference type="RefSeq" id="WP_219083680.1">
    <property type="nucleotide sequence ID" value="NZ_CP079216.1"/>
</dbReference>
<dbReference type="CDD" id="cd04659">
    <property type="entry name" value="Piwi_piwi-like_ProArk"/>
    <property type="match status" value="1"/>
</dbReference>
<gene>
    <name evidence="3" type="ORF">KDB89_04575</name>
</gene>
<sequence length="482" mass="53543">MKVTVLDEPVLEFAYGGRHTDPRHGIDFFGPADLLDSPVAVIRIGIVGTQESIDGTRRWLDKCRSEIAAKQSPLGALYLPFPGFSAERTFHSVIETNPRFERAIRKRDLDALDGTNPLTATRKAVDLYVRELVVLDEERTCDVVLVCRPDNLIDTGSLPSRRPTADGANGEPSGPLPVGQGDFHSLLKAAALRFRQPTQIIRRSTWDPGFREPKQSQVRAKQDEATRAWNLHTALYYKAGGVPWRLPRSSGSKASCYVGVSFYRGSDQNRLETSVAQIFNQLGDGVIVRGAPAQVSHEDKQPHLSEEDAHELLSEALKRYRIEHSQNPARLVLHKTSSFTPQEAAGFYGAADEHDIPALELVWITRSDSARLFRRGEQPPLRGSLLSLDDKRHVLYTKGSTPFYKVYNGPYIPKPIGIRLHSTESSPETLASEILALTKMNWNATNLDGADPITLRTANRVGDILRHLGGNSTPQGSYAYYM</sequence>
<organism evidence="3 4">
    <name type="scientific">Tessaracoccus palaemonis</name>
    <dbReference type="NCBI Taxonomy" id="2829499"/>
    <lineage>
        <taxon>Bacteria</taxon>
        <taxon>Bacillati</taxon>
        <taxon>Actinomycetota</taxon>
        <taxon>Actinomycetes</taxon>
        <taxon>Propionibacteriales</taxon>
        <taxon>Propionibacteriaceae</taxon>
        <taxon>Tessaracoccus</taxon>
    </lineage>
</organism>
<feature type="domain" description="Piwi" evidence="2">
    <location>
        <begin position="175"/>
        <end position="470"/>
    </location>
</feature>
<evidence type="ECO:0000313" key="4">
    <source>
        <dbReference type="Proteomes" id="UP000824504"/>
    </source>
</evidence>
<dbReference type="SMART" id="SM00950">
    <property type="entry name" value="Piwi"/>
    <property type="match status" value="1"/>
</dbReference>